<feature type="domain" description="USP" evidence="6">
    <location>
        <begin position="14"/>
        <end position="341"/>
    </location>
</feature>
<dbReference type="InterPro" id="IPR001876">
    <property type="entry name" value="Znf_RanBP2"/>
</dbReference>
<accession>A0A1R2BDH9</accession>
<keyword evidence="4" id="KW-0378">Hydrolase</keyword>
<sequence length="576" mass="66977">MHYSTSNSSSIGLKGFSNGWGESNCFLNSALQILYNFEDFVSHFLAMDFPRESFSSKLQKVFYDYRKSSNKVIDISDIRKQLAQLYYSTGQFEIDYPGDSIEALLEILHIIHNETFSQKSTQLSNMKCTPLCPSHVHFSLQVEDSLVCQCRESRKDMWDFSAFAHHFYVASLFEEERGDQKKLLEESDEHIEDLVQYSSVMFCESRLCDFMKDQWKSILNICIKDNNPCVFKQTSRCLTLLQSPAYYIIHLIWENSRPSLINLLEVYSSIPYSLNIKQIYTTTESKIYIINSMILYGTGHYITLIKKNSQWFKVDDESILQLGQWKDIITYILRSRFYPVGLFYSTSQKHESNGMSIEDWIRFERDVLQTTGIREIKNSPSGWNCECGNFNCKSFEICEMCSRLKPGVTGWVCSFCTALNDVMEKYCKACGNVYNSPKRTMKTSDNFNTNIKKNTANSFGRNKRLGYEKAQDIYPKPEKAYIESYQKPEIKTHSRNSSFNAEPRCRICRKKVIGNEFICIKCYIKSYSSICQLCKNQAFNDCCETCIRLSNPCPDCYRYNLIIDPVCVCKKKNFTN</sequence>
<evidence type="ECO:0000256" key="2">
    <source>
        <dbReference type="ARBA" id="ARBA00022771"/>
    </source>
</evidence>
<evidence type="ECO:0000256" key="3">
    <source>
        <dbReference type="ARBA" id="ARBA00022786"/>
    </source>
</evidence>
<dbReference type="GO" id="GO:0008270">
    <property type="term" value="F:zinc ion binding"/>
    <property type="evidence" value="ECO:0007669"/>
    <property type="project" value="UniProtKB-KW"/>
</dbReference>
<dbReference type="InterPro" id="IPR028889">
    <property type="entry name" value="USP"/>
</dbReference>
<dbReference type="SMART" id="SM00547">
    <property type="entry name" value="ZnF_RBZ"/>
    <property type="match status" value="2"/>
</dbReference>
<dbReference type="PROSITE" id="PS50235">
    <property type="entry name" value="USP_3"/>
    <property type="match status" value="1"/>
</dbReference>
<keyword evidence="2" id="KW-0863">Zinc-finger</keyword>
<name>A0A1R2BDH9_9CILI</name>
<evidence type="ECO:0000313" key="8">
    <source>
        <dbReference type="Proteomes" id="UP000187209"/>
    </source>
</evidence>
<dbReference type="PANTHER" id="PTHR22975:SF9">
    <property type="entry name" value="ECHINUS SPLICE FORM 3"/>
    <property type="match status" value="1"/>
</dbReference>
<dbReference type="AlphaFoldDB" id="A0A1R2BDH9"/>
<keyword evidence="5" id="KW-0862">Zinc</keyword>
<dbReference type="SUPFAM" id="SSF54001">
    <property type="entry name" value="Cysteine proteinases"/>
    <property type="match status" value="1"/>
</dbReference>
<dbReference type="OrthoDB" id="205782at2759"/>
<dbReference type="Pfam" id="PF00443">
    <property type="entry name" value="UCH"/>
    <property type="match status" value="1"/>
</dbReference>
<evidence type="ECO:0000256" key="5">
    <source>
        <dbReference type="ARBA" id="ARBA00022833"/>
    </source>
</evidence>
<proteinExistence type="predicted"/>
<evidence type="ECO:0000259" key="6">
    <source>
        <dbReference type="PROSITE" id="PS50235"/>
    </source>
</evidence>
<comment type="caution">
    <text evidence="7">The sequence shown here is derived from an EMBL/GenBank/DDBJ whole genome shotgun (WGS) entry which is preliminary data.</text>
</comment>
<dbReference type="Gene3D" id="3.90.70.10">
    <property type="entry name" value="Cysteine proteinases"/>
    <property type="match status" value="1"/>
</dbReference>
<evidence type="ECO:0000313" key="7">
    <source>
        <dbReference type="EMBL" id="OMJ74833.1"/>
    </source>
</evidence>
<evidence type="ECO:0000256" key="1">
    <source>
        <dbReference type="ARBA" id="ARBA00022723"/>
    </source>
</evidence>
<gene>
    <name evidence="7" type="ORF">SteCoe_26136</name>
</gene>
<dbReference type="GO" id="GO:0016579">
    <property type="term" value="P:protein deubiquitination"/>
    <property type="evidence" value="ECO:0007669"/>
    <property type="project" value="InterPro"/>
</dbReference>
<dbReference type="Proteomes" id="UP000187209">
    <property type="component" value="Unassembled WGS sequence"/>
</dbReference>
<keyword evidence="3" id="KW-0833">Ubl conjugation pathway</keyword>
<dbReference type="PROSITE" id="PS01358">
    <property type="entry name" value="ZF_RANBP2_1"/>
    <property type="match status" value="1"/>
</dbReference>
<dbReference type="InterPro" id="IPR038765">
    <property type="entry name" value="Papain-like_cys_pep_sf"/>
</dbReference>
<keyword evidence="8" id="KW-1185">Reference proteome</keyword>
<protein>
    <recommendedName>
        <fullName evidence="6">USP domain-containing protein</fullName>
    </recommendedName>
</protein>
<dbReference type="EMBL" id="MPUH01000725">
    <property type="protein sequence ID" value="OMJ74833.1"/>
    <property type="molecule type" value="Genomic_DNA"/>
</dbReference>
<dbReference type="GO" id="GO:0004843">
    <property type="term" value="F:cysteine-type deubiquitinase activity"/>
    <property type="evidence" value="ECO:0007669"/>
    <property type="project" value="InterPro"/>
</dbReference>
<keyword evidence="1" id="KW-0479">Metal-binding</keyword>
<evidence type="ECO:0000256" key="4">
    <source>
        <dbReference type="ARBA" id="ARBA00022801"/>
    </source>
</evidence>
<dbReference type="InterPro" id="IPR001394">
    <property type="entry name" value="Peptidase_C19_UCH"/>
</dbReference>
<reference evidence="7 8" key="1">
    <citation type="submission" date="2016-11" db="EMBL/GenBank/DDBJ databases">
        <title>The macronuclear genome of Stentor coeruleus: a giant cell with tiny introns.</title>
        <authorList>
            <person name="Slabodnick M."/>
            <person name="Ruby J.G."/>
            <person name="Reiff S.B."/>
            <person name="Swart E.C."/>
            <person name="Gosai S."/>
            <person name="Prabakaran S."/>
            <person name="Witkowska E."/>
            <person name="Larue G.E."/>
            <person name="Fisher S."/>
            <person name="Freeman R.M."/>
            <person name="Gunawardena J."/>
            <person name="Chu W."/>
            <person name="Stover N.A."/>
            <person name="Gregory B.D."/>
            <person name="Nowacki M."/>
            <person name="Derisi J."/>
            <person name="Roy S.W."/>
            <person name="Marshall W.F."/>
            <person name="Sood P."/>
        </authorList>
    </citation>
    <scope>NUCLEOTIDE SEQUENCE [LARGE SCALE GENOMIC DNA]</scope>
    <source>
        <strain evidence="7">WM001</strain>
    </source>
</reference>
<dbReference type="InterPro" id="IPR052398">
    <property type="entry name" value="Ubiquitin_hydrolase_53/54"/>
</dbReference>
<dbReference type="PANTHER" id="PTHR22975">
    <property type="entry name" value="UBIQUITIN SPECIFIC PROTEINASE"/>
    <property type="match status" value="1"/>
</dbReference>
<organism evidence="7 8">
    <name type="scientific">Stentor coeruleus</name>
    <dbReference type="NCBI Taxonomy" id="5963"/>
    <lineage>
        <taxon>Eukaryota</taxon>
        <taxon>Sar</taxon>
        <taxon>Alveolata</taxon>
        <taxon>Ciliophora</taxon>
        <taxon>Postciliodesmatophora</taxon>
        <taxon>Heterotrichea</taxon>
        <taxon>Heterotrichida</taxon>
        <taxon>Stentoridae</taxon>
        <taxon>Stentor</taxon>
    </lineage>
</organism>